<proteinExistence type="predicted"/>
<gene>
    <name evidence="2" type="ORF">BMF97_05040</name>
</gene>
<dbReference type="eggNOG" id="ENOG5033QG8">
    <property type="taxonomic scope" value="Bacteria"/>
</dbReference>
<keyword evidence="1" id="KW-0812">Transmembrane</keyword>
<evidence type="ECO:0000256" key="1">
    <source>
        <dbReference type="SAM" id="Phobius"/>
    </source>
</evidence>
<keyword evidence="1" id="KW-0472">Membrane</keyword>
<sequence length="283" mass="32649">MHPFSIKFNTTDSLILQIISVILALFIACTWLYYNKHIKLILRFIPGIFGGIVTYYIVALFFGVLQFFYTTIKDDISPNKQSATIIDYKKYVSKTKSNNRGDLGSRTRTNVFYTPLLNYRDQHGIVKKQYGDVSFSENNKEPIGTEIKVIIDNDEIRMITPIKTFAIVMNILVIVFMGIFYYIFYTYAKTGSFEKIGNALLPVFGFVIFPLALVIMTYLLLNIGYEYFILNKPTTSRNVAIFCSVLGIFLLLCLYGYIKAYLDANKKKQKKLKKQKNKTMLNQ</sequence>
<dbReference type="EMBL" id="MPOG01000007">
    <property type="protein sequence ID" value="OOH96643.1"/>
    <property type="molecule type" value="Genomic_DNA"/>
</dbReference>
<dbReference type="RefSeq" id="WP_070904649.1">
    <property type="nucleotide sequence ID" value="NZ_CP016378.1"/>
</dbReference>
<evidence type="ECO:0000313" key="2">
    <source>
        <dbReference type="EMBL" id="OOH96643.1"/>
    </source>
</evidence>
<protein>
    <submittedName>
        <fullName evidence="2">Uncharacterized protein</fullName>
    </submittedName>
</protein>
<evidence type="ECO:0000313" key="3">
    <source>
        <dbReference type="Proteomes" id="UP000188947"/>
    </source>
</evidence>
<feature type="transmembrane region" description="Helical" evidence="1">
    <location>
        <begin position="239"/>
        <end position="258"/>
    </location>
</feature>
<feature type="transmembrane region" description="Helical" evidence="1">
    <location>
        <begin position="165"/>
        <end position="187"/>
    </location>
</feature>
<name>A0A1T3F818_ELIME</name>
<feature type="transmembrane region" description="Helical" evidence="1">
    <location>
        <begin position="199"/>
        <end position="219"/>
    </location>
</feature>
<dbReference type="AlphaFoldDB" id="A0A1T3F818"/>
<comment type="caution">
    <text evidence="2">The sequence shown here is derived from an EMBL/GenBank/DDBJ whole genome shotgun (WGS) entry which is preliminary data.</text>
</comment>
<accession>A0A1T3F818</accession>
<keyword evidence="3" id="KW-1185">Reference proteome</keyword>
<feature type="transmembrane region" description="Helical" evidence="1">
    <location>
        <begin position="41"/>
        <end position="69"/>
    </location>
</feature>
<feature type="transmembrane region" description="Helical" evidence="1">
    <location>
        <begin position="14"/>
        <end position="34"/>
    </location>
</feature>
<dbReference type="PROSITE" id="PS51257">
    <property type="entry name" value="PROKAR_LIPOPROTEIN"/>
    <property type="match status" value="1"/>
</dbReference>
<reference evidence="2 3" key="1">
    <citation type="submission" date="2016-11" db="EMBL/GenBank/DDBJ databases">
        <title>Genome sequence and comparative genomic analysis of clinical strain Elizabethkingia meningoseptica 61421 PRCM.</title>
        <authorList>
            <person name="Wang M."/>
            <person name="Hu S."/>
            <person name="Cao L."/>
            <person name="Jiang T."/>
            <person name="Zhou Y."/>
            <person name="Ming D."/>
        </authorList>
    </citation>
    <scope>NUCLEOTIDE SEQUENCE [LARGE SCALE GENOMIC DNA]</scope>
    <source>
        <strain evidence="2 3">61421 PRCM</strain>
    </source>
</reference>
<keyword evidence="1" id="KW-1133">Transmembrane helix</keyword>
<organism evidence="2 3">
    <name type="scientific">Elizabethkingia meningoseptica</name>
    <name type="common">Chryseobacterium meningosepticum</name>
    <dbReference type="NCBI Taxonomy" id="238"/>
    <lineage>
        <taxon>Bacteria</taxon>
        <taxon>Pseudomonadati</taxon>
        <taxon>Bacteroidota</taxon>
        <taxon>Flavobacteriia</taxon>
        <taxon>Flavobacteriales</taxon>
        <taxon>Weeksellaceae</taxon>
        <taxon>Elizabethkingia</taxon>
    </lineage>
</organism>
<dbReference type="OrthoDB" id="1253127at2"/>
<dbReference type="Proteomes" id="UP000188947">
    <property type="component" value="Unassembled WGS sequence"/>
</dbReference>